<dbReference type="PROSITE" id="PS50112">
    <property type="entry name" value="PAS"/>
    <property type="match status" value="1"/>
</dbReference>
<gene>
    <name evidence="2" type="ORF">AVJ23_14960</name>
</gene>
<dbReference type="OrthoDB" id="5499170at2"/>
<dbReference type="InterPro" id="IPR013767">
    <property type="entry name" value="PAS_fold"/>
</dbReference>
<dbReference type="PRINTS" id="PR01590">
    <property type="entry name" value="HTHFIS"/>
</dbReference>
<reference evidence="2 3" key="1">
    <citation type="submission" date="2015-12" db="EMBL/GenBank/DDBJ databases">
        <authorList>
            <person name="Shamseldin A."/>
            <person name="Moawad H."/>
            <person name="Abd El-Rahim W.M."/>
            <person name="Sadowsky M.J."/>
        </authorList>
    </citation>
    <scope>NUCLEOTIDE SEQUENCE [LARGE SCALE GENOMIC DNA]</scope>
    <source>
        <strain evidence="2 3">SJ5A-1</strain>
    </source>
</reference>
<organism evidence="2 3">
    <name type="scientific">Pseudoponticoccus marisrubri</name>
    <dbReference type="NCBI Taxonomy" id="1685382"/>
    <lineage>
        <taxon>Bacteria</taxon>
        <taxon>Pseudomonadati</taxon>
        <taxon>Pseudomonadota</taxon>
        <taxon>Alphaproteobacteria</taxon>
        <taxon>Rhodobacterales</taxon>
        <taxon>Roseobacteraceae</taxon>
        <taxon>Pseudoponticoccus</taxon>
    </lineage>
</organism>
<dbReference type="Pfam" id="PF00989">
    <property type="entry name" value="PAS"/>
    <property type="match status" value="1"/>
</dbReference>
<dbReference type="InterPro" id="IPR000014">
    <property type="entry name" value="PAS"/>
</dbReference>
<keyword evidence="3" id="KW-1185">Reference proteome</keyword>
<dbReference type="SUPFAM" id="SSF46689">
    <property type="entry name" value="Homeodomain-like"/>
    <property type="match status" value="1"/>
</dbReference>
<dbReference type="CDD" id="cd00130">
    <property type="entry name" value="PAS"/>
    <property type="match status" value="2"/>
</dbReference>
<dbReference type="InterPro" id="IPR011785">
    <property type="entry name" value="Tscrpt_reg_PpsR-CrtJ"/>
</dbReference>
<dbReference type="STRING" id="1685382.AVJ23_14960"/>
<dbReference type="NCBIfam" id="TIGR00229">
    <property type="entry name" value="sensory_box"/>
    <property type="match status" value="1"/>
</dbReference>
<dbReference type="Pfam" id="PF13426">
    <property type="entry name" value="PAS_9"/>
    <property type="match status" value="1"/>
</dbReference>
<dbReference type="GO" id="GO:0043565">
    <property type="term" value="F:sequence-specific DNA binding"/>
    <property type="evidence" value="ECO:0007669"/>
    <property type="project" value="InterPro"/>
</dbReference>
<evidence type="ECO:0000313" key="3">
    <source>
        <dbReference type="Proteomes" id="UP000054396"/>
    </source>
</evidence>
<dbReference type="GO" id="GO:0006355">
    <property type="term" value="P:regulation of DNA-templated transcription"/>
    <property type="evidence" value="ECO:0007669"/>
    <property type="project" value="InterPro"/>
</dbReference>
<dbReference type="Pfam" id="PF02954">
    <property type="entry name" value="HTH_8"/>
    <property type="match status" value="1"/>
</dbReference>
<dbReference type="EMBL" id="LPXO01000009">
    <property type="protein sequence ID" value="KUF10039.1"/>
    <property type="molecule type" value="Genomic_DNA"/>
</dbReference>
<protein>
    <recommendedName>
        <fullName evidence="1">PAS domain-containing protein</fullName>
    </recommendedName>
</protein>
<dbReference type="InterPro" id="IPR009057">
    <property type="entry name" value="Homeodomain-like_sf"/>
</dbReference>
<name>A0A0W7WHS2_9RHOB</name>
<dbReference type="NCBIfam" id="TIGR02040">
    <property type="entry name" value="PpsR-CrtJ"/>
    <property type="match status" value="1"/>
</dbReference>
<dbReference type="Proteomes" id="UP000054396">
    <property type="component" value="Unassembled WGS sequence"/>
</dbReference>
<dbReference type="Gene3D" id="3.30.450.20">
    <property type="entry name" value="PAS domain"/>
    <property type="match status" value="3"/>
</dbReference>
<dbReference type="SUPFAM" id="SSF55785">
    <property type="entry name" value="PYP-like sensor domain (PAS domain)"/>
    <property type="match status" value="2"/>
</dbReference>
<dbReference type="InterPro" id="IPR002197">
    <property type="entry name" value="HTH_Fis"/>
</dbReference>
<evidence type="ECO:0000313" key="2">
    <source>
        <dbReference type="EMBL" id="KUF10039.1"/>
    </source>
</evidence>
<comment type="caution">
    <text evidence="2">The sequence shown here is derived from an EMBL/GenBank/DDBJ whole genome shotgun (WGS) entry which is preliminary data.</text>
</comment>
<dbReference type="InterPro" id="IPR035965">
    <property type="entry name" value="PAS-like_dom_sf"/>
</dbReference>
<proteinExistence type="predicted"/>
<dbReference type="SMART" id="SM00091">
    <property type="entry name" value="PAS"/>
    <property type="match status" value="2"/>
</dbReference>
<accession>A0A0W7WHS2</accession>
<sequence>MTANNANWPRGYIPMIEPDFLPGILSAASDLAFVLSKTGIVTSVVLDEDQPERERLSHWVGRSMRDFLAVDSQSKFDDILTRMADEWAISTPVELNHVDEEASWTYPVSYTVHRVGPDGDILLLGRDLRIVAETQQQLVQAQIALERGYEERREYDARYRMLLASTSDAFLFVSASDGRIRDLNAPAANLLGGARDELTGAPVAQEFKDRRRGEFVENLVSLALSDVSSELAVQTRRSRRDVLITPTVFRAAGERLILCRLTVEAGRHQVNDRLTHNLNLLFAKGTDGMVFTDTKGIVEAANEAFLELIDAANVSEVKGRSLGDFMARGQIDLSVVLENAMRSGHMRIYSTKMTNEFGTRTPVEMSVVHLNNGAKPAMGFLIRDASRVEAVRSAVQMPVPNMADHNVAELVGSATLKEIVAETNDVIEKMCIETAVELTRNNRAAAAEMLGLSRQSLYVKLRKYGLLKKDEDS</sequence>
<evidence type="ECO:0000259" key="1">
    <source>
        <dbReference type="PROSITE" id="PS50112"/>
    </source>
</evidence>
<dbReference type="AlphaFoldDB" id="A0A0W7WHS2"/>
<feature type="domain" description="PAS" evidence="1">
    <location>
        <begin position="155"/>
        <end position="227"/>
    </location>
</feature>
<dbReference type="Gene3D" id="1.10.10.60">
    <property type="entry name" value="Homeodomain-like"/>
    <property type="match status" value="1"/>
</dbReference>